<comment type="caution">
    <text evidence="2">The sequence shown here is derived from an EMBL/GenBank/DDBJ whole genome shotgun (WGS) entry which is preliminary data.</text>
</comment>
<dbReference type="OMA" id="IISVHIH"/>
<dbReference type="Proteomes" id="UP000238479">
    <property type="component" value="Chromosome 6"/>
</dbReference>
<proteinExistence type="predicted"/>
<feature type="signal peptide" evidence="1">
    <location>
        <begin position="1"/>
        <end position="25"/>
    </location>
</feature>
<name>A0A2P6PYP2_ROSCH</name>
<evidence type="ECO:0000313" key="3">
    <source>
        <dbReference type="Proteomes" id="UP000238479"/>
    </source>
</evidence>
<dbReference type="AlphaFoldDB" id="A0A2P6PYP2"/>
<protein>
    <submittedName>
        <fullName evidence="2">Uncharacterized protein</fullName>
    </submittedName>
</protein>
<gene>
    <name evidence="2" type="ORF">RchiOBHm_Chr6g0301201</name>
</gene>
<feature type="chain" id="PRO_5015197220" evidence="1">
    <location>
        <begin position="26"/>
        <end position="90"/>
    </location>
</feature>
<reference evidence="2 3" key="1">
    <citation type="journal article" date="2018" name="Nat. Genet.">
        <title>The Rosa genome provides new insights in the design of modern roses.</title>
        <authorList>
            <person name="Bendahmane M."/>
        </authorList>
    </citation>
    <scope>NUCLEOTIDE SEQUENCE [LARGE SCALE GENOMIC DNA]</scope>
    <source>
        <strain evidence="3">cv. Old Blush</strain>
    </source>
</reference>
<keyword evidence="3" id="KW-1185">Reference proteome</keyword>
<organism evidence="2 3">
    <name type="scientific">Rosa chinensis</name>
    <name type="common">China rose</name>
    <dbReference type="NCBI Taxonomy" id="74649"/>
    <lineage>
        <taxon>Eukaryota</taxon>
        <taxon>Viridiplantae</taxon>
        <taxon>Streptophyta</taxon>
        <taxon>Embryophyta</taxon>
        <taxon>Tracheophyta</taxon>
        <taxon>Spermatophyta</taxon>
        <taxon>Magnoliopsida</taxon>
        <taxon>eudicotyledons</taxon>
        <taxon>Gunneridae</taxon>
        <taxon>Pentapetalae</taxon>
        <taxon>rosids</taxon>
        <taxon>fabids</taxon>
        <taxon>Rosales</taxon>
        <taxon>Rosaceae</taxon>
        <taxon>Rosoideae</taxon>
        <taxon>Rosoideae incertae sedis</taxon>
        <taxon>Rosa</taxon>
    </lineage>
</organism>
<keyword evidence="1" id="KW-0732">Signal</keyword>
<sequence>MAKTSFVFIFALVLIISVHIHSVFGDEDKDMIDKASDAAGKAKNAAENFGHKASNAAQEARETGSSWADWFKGKFSDMGGDDDADSPPGN</sequence>
<evidence type="ECO:0000313" key="2">
    <source>
        <dbReference type="EMBL" id="PRQ27051.1"/>
    </source>
</evidence>
<dbReference type="EMBL" id="PDCK01000044">
    <property type="protein sequence ID" value="PRQ27051.1"/>
    <property type="molecule type" value="Genomic_DNA"/>
</dbReference>
<accession>A0A2P6PYP2</accession>
<evidence type="ECO:0000256" key="1">
    <source>
        <dbReference type="SAM" id="SignalP"/>
    </source>
</evidence>
<dbReference type="Gramene" id="PRQ27051">
    <property type="protein sequence ID" value="PRQ27051"/>
    <property type="gene ID" value="RchiOBHm_Chr6g0301201"/>
</dbReference>